<evidence type="ECO:0000256" key="3">
    <source>
        <dbReference type="ARBA" id="ARBA00022576"/>
    </source>
</evidence>
<gene>
    <name evidence="7" type="ORF">IAA96_01300</name>
</gene>
<dbReference type="InterPro" id="IPR015424">
    <property type="entry name" value="PyrdxlP-dep_Trfase"/>
</dbReference>
<evidence type="ECO:0000256" key="4">
    <source>
        <dbReference type="ARBA" id="ARBA00022679"/>
    </source>
</evidence>
<dbReference type="CDD" id="cd00609">
    <property type="entry name" value="AAT_like"/>
    <property type="match status" value="1"/>
</dbReference>
<evidence type="ECO:0000256" key="5">
    <source>
        <dbReference type="ARBA" id="ARBA00022898"/>
    </source>
</evidence>
<dbReference type="PANTHER" id="PTHR46383">
    <property type="entry name" value="ASPARTATE AMINOTRANSFERASE"/>
    <property type="match status" value="1"/>
</dbReference>
<dbReference type="AlphaFoldDB" id="A0A9D9EMM1"/>
<evidence type="ECO:0000259" key="6">
    <source>
        <dbReference type="Pfam" id="PF00155"/>
    </source>
</evidence>
<reference evidence="7" key="2">
    <citation type="journal article" date="2021" name="PeerJ">
        <title>Extensive microbial diversity within the chicken gut microbiome revealed by metagenomics and culture.</title>
        <authorList>
            <person name="Gilroy R."/>
            <person name="Ravi A."/>
            <person name="Getino M."/>
            <person name="Pursley I."/>
            <person name="Horton D.L."/>
            <person name="Alikhan N.F."/>
            <person name="Baker D."/>
            <person name="Gharbi K."/>
            <person name="Hall N."/>
            <person name="Watson M."/>
            <person name="Adriaenssens E.M."/>
            <person name="Foster-Nyarko E."/>
            <person name="Jarju S."/>
            <person name="Secka A."/>
            <person name="Antonio M."/>
            <person name="Oren A."/>
            <person name="Chaudhuri R.R."/>
            <person name="La Ragione R."/>
            <person name="Hildebrand F."/>
            <person name="Pallen M.J."/>
        </authorList>
    </citation>
    <scope>NUCLEOTIDE SEQUENCE</scope>
    <source>
        <strain evidence="7">B3-4054</strain>
    </source>
</reference>
<dbReference type="Pfam" id="PF00155">
    <property type="entry name" value="Aminotran_1_2"/>
    <property type="match status" value="1"/>
</dbReference>
<dbReference type="Gene3D" id="3.40.640.10">
    <property type="entry name" value="Type I PLP-dependent aspartate aminotransferase-like (Major domain)"/>
    <property type="match status" value="1"/>
</dbReference>
<dbReference type="Proteomes" id="UP000823616">
    <property type="component" value="Unassembled WGS sequence"/>
</dbReference>
<dbReference type="Gene3D" id="3.90.1150.10">
    <property type="entry name" value="Aspartate Aminotransferase, domain 1"/>
    <property type="match status" value="1"/>
</dbReference>
<dbReference type="GO" id="GO:0030170">
    <property type="term" value="F:pyridoxal phosphate binding"/>
    <property type="evidence" value="ECO:0007669"/>
    <property type="project" value="InterPro"/>
</dbReference>
<dbReference type="PANTHER" id="PTHR46383:SF1">
    <property type="entry name" value="ASPARTATE AMINOTRANSFERASE"/>
    <property type="match status" value="1"/>
</dbReference>
<organism evidence="7 8">
    <name type="scientific">Candidatus Avitreponema avistercoris</name>
    <dbReference type="NCBI Taxonomy" id="2840705"/>
    <lineage>
        <taxon>Bacteria</taxon>
        <taxon>Pseudomonadati</taxon>
        <taxon>Spirochaetota</taxon>
        <taxon>Spirochaetia</taxon>
        <taxon>Spirochaetales</taxon>
        <taxon>Candidatus Avitreponema</taxon>
    </lineage>
</organism>
<comment type="caution">
    <text evidence="7">The sequence shown here is derived from an EMBL/GenBank/DDBJ whole genome shotgun (WGS) entry which is preliminary data.</text>
</comment>
<dbReference type="InterPro" id="IPR004839">
    <property type="entry name" value="Aminotransferase_I/II_large"/>
</dbReference>
<dbReference type="InterPro" id="IPR050596">
    <property type="entry name" value="AspAT/PAT-like"/>
</dbReference>
<keyword evidence="3 7" id="KW-0032">Aminotransferase</keyword>
<dbReference type="InterPro" id="IPR015421">
    <property type="entry name" value="PyrdxlP-dep_Trfase_major"/>
</dbReference>
<dbReference type="InterPro" id="IPR015422">
    <property type="entry name" value="PyrdxlP-dep_Trfase_small"/>
</dbReference>
<feature type="domain" description="Aminotransferase class I/classII large" evidence="6">
    <location>
        <begin position="87"/>
        <end position="422"/>
    </location>
</feature>
<evidence type="ECO:0000313" key="7">
    <source>
        <dbReference type="EMBL" id="MBO8449723.1"/>
    </source>
</evidence>
<comment type="similarity">
    <text evidence="2">Belongs to the class-I pyridoxal-phosphate-dependent aminotransferase family.</text>
</comment>
<keyword evidence="4" id="KW-0808">Transferase</keyword>
<evidence type="ECO:0000313" key="8">
    <source>
        <dbReference type="Proteomes" id="UP000823616"/>
    </source>
</evidence>
<dbReference type="GO" id="GO:0006520">
    <property type="term" value="P:amino acid metabolic process"/>
    <property type="evidence" value="ECO:0007669"/>
    <property type="project" value="InterPro"/>
</dbReference>
<dbReference type="SUPFAM" id="SSF53383">
    <property type="entry name" value="PLP-dependent transferases"/>
    <property type="match status" value="1"/>
</dbReference>
<evidence type="ECO:0000256" key="2">
    <source>
        <dbReference type="ARBA" id="ARBA00007441"/>
    </source>
</evidence>
<sequence>MGTQQNIHNLAEELNGILQNHTAGRLLSDLGRRMYFPKGIIAQSDEAKRLGKNANATIGTAVQNGEPMMLSCLKKYLPGLTPAETVGYAPTAGNPKLREMWKGFLLEKNPSLKNKKISLPVLVPGLTAGISFLADLFLDESCALLTADPYWENYALIVESRRNSSIHQFVMFENGKFSIRNFREALAKEAASGAVRLLLNFPQNPSGYTPYREEAEEICAALTEIAGKGADVLVWCDDAYFGLNYEEGIHDESLFAKLADAHERILAVKIDGPTKEDYAWGFRTGFVTFAAKGMTDALYEALTRKMMGAIRSSVSCAATESQSIILKAFDDPSLEGEKERFKNILQARYNRVKACVAAHRGSPAIGPLPFNSGYFMCLRCTGVDAETVRRELLQKHGIGTVAIDGSHLRVAFSSLEEDKIEFVYDTIYKTAEELAAK</sequence>
<proteinExistence type="inferred from homology"/>
<accession>A0A9D9EMM1</accession>
<dbReference type="EMBL" id="JADIMS010000020">
    <property type="protein sequence ID" value="MBO8449723.1"/>
    <property type="molecule type" value="Genomic_DNA"/>
</dbReference>
<dbReference type="GO" id="GO:0008483">
    <property type="term" value="F:transaminase activity"/>
    <property type="evidence" value="ECO:0007669"/>
    <property type="project" value="UniProtKB-KW"/>
</dbReference>
<comment type="cofactor">
    <cofactor evidence="1">
        <name>pyridoxal 5'-phosphate</name>
        <dbReference type="ChEBI" id="CHEBI:597326"/>
    </cofactor>
</comment>
<dbReference type="NCBIfam" id="NF006388">
    <property type="entry name" value="PRK08637.1"/>
    <property type="match status" value="1"/>
</dbReference>
<protein>
    <submittedName>
        <fullName evidence="7">Aminotransferase class I/II-fold pyridoxal phosphate-dependent enzyme</fullName>
    </submittedName>
</protein>
<keyword evidence="5" id="KW-0663">Pyridoxal phosphate</keyword>
<name>A0A9D9EMM1_9SPIR</name>
<reference evidence="7" key="1">
    <citation type="submission" date="2020-10" db="EMBL/GenBank/DDBJ databases">
        <authorList>
            <person name="Gilroy R."/>
        </authorList>
    </citation>
    <scope>NUCLEOTIDE SEQUENCE</scope>
    <source>
        <strain evidence="7">B3-4054</strain>
    </source>
</reference>
<evidence type="ECO:0000256" key="1">
    <source>
        <dbReference type="ARBA" id="ARBA00001933"/>
    </source>
</evidence>